<evidence type="ECO:0000256" key="1">
    <source>
        <dbReference type="SAM" id="MobiDB-lite"/>
    </source>
</evidence>
<name>A0AAW1TUJ2_9CUCU</name>
<sequence>FAVVGPDLARVATGCTRPDNRCSRVARGSQPHLRETPPTTASGRCLRDNIGTTCFFVGAATTKSGRRKREGAPPRIPARLTGRVNDTASWERAKVWHCVAVLSISLAGLKGSHIT</sequence>
<organism evidence="2 3">
    <name type="scientific">Henosepilachna vigintioctopunctata</name>
    <dbReference type="NCBI Taxonomy" id="420089"/>
    <lineage>
        <taxon>Eukaryota</taxon>
        <taxon>Metazoa</taxon>
        <taxon>Ecdysozoa</taxon>
        <taxon>Arthropoda</taxon>
        <taxon>Hexapoda</taxon>
        <taxon>Insecta</taxon>
        <taxon>Pterygota</taxon>
        <taxon>Neoptera</taxon>
        <taxon>Endopterygota</taxon>
        <taxon>Coleoptera</taxon>
        <taxon>Polyphaga</taxon>
        <taxon>Cucujiformia</taxon>
        <taxon>Coccinelloidea</taxon>
        <taxon>Coccinellidae</taxon>
        <taxon>Epilachninae</taxon>
        <taxon>Epilachnini</taxon>
        <taxon>Henosepilachna</taxon>
    </lineage>
</organism>
<comment type="caution">
    <text evidence="2">The sequence shown here is derived from an EMBL/GenBank/DDBJ whole genome shotgun (WGS) entry which is preliminary data.</text>
</comment>
<dbReference type="Proteomes" id="UP001431783">
    <property type="component" value="Unassembled WGS sequence"/>
</dbReference>
<keyword evidence="3" id="KW-1185">Reference proteome</keyword>
<protein>
    <submittedName>
        <fullName evidence="2">Uncharacterized protein</fullName>
    </submittedName>
</protein>
<feature type="non-terminal residue" evidence="2">
    <location>
        <position position="1"/>
    </location>
</feature>
<evidence type="ECO:0000313" key="2">
    <source>
        <dbReference type="EMBL" id="KAK9871396.1"/>
    </source>
</evidence>
<accession>A0AAW1TUJ2</accession>
<proteinExistence type="predicted"/>
<reference evidence="2 3" key="1">
    <citation type="submission" date="2023-03" db="EMBL/GenBank/DDBJ databases">
        <title>Genome insight into feeding habits of ladybird beetles.</title>
        <authorList>
            <person name="Li H.-S."/>
            <person name="Huang Y.-H."/>
            <person name="Pang H."/>
        </authorList>
    </citation>
    <scope>NUCLEOTIDE SEQUENCE [LARGE SCALE GENOMIC DNA]</scope>
    <source>
        <strain evidence="2">SYSU_2023b</strain>
        <tissue evidence="2">Whole body</tissue>
    </source>
</reference>
<feature type="region of interest" description="Disordered" evidence="1">
    <location>
        <begin position="23"/>
        <end position="42"/>
    </location>
</feature>
<gene>
    <name evidence="2" type="ORF">WA026_011649</name>
</gene>
<dbReference type="EMBL" id="JARQZJ010000005">
    <property type="protein sequence ID" value="KAK9871396.1"/>
    <property type="molecule type" value="Genomic_DNA"/>
</dbReference>
<evidence type="ECO:0000313" key="3">
    <source>
        <dbReference type="Proteomes" id="UP001431783"/>
    </source>
</evidence>
<dbReference type="AlphaFoldDB" id="A0AAW1TUJ2"/>